<dbReference type="EMBL" id="BGPR01003650">
    <property type="protein sequence ID" value="GBM90786.1"/>
    <property type="molecule type" value="Genomic_DNA"/>
</dbReference>
<dbReference type="PANTHER" id="PTHR45786">
    <property type="entry name" value="DNA BINDING PROTEIN-LIKE"/>
    <property type="match status" value="1"/>
</dbReference>
<dbReference type="Proteomes" id="UP000499080">
    <property type="component" value="Unassembled WGS sequence"/>
</dbReference>
<dbReference type="Pfam" id="PF14214">
    <property type="entry name" value="Helitron_like_N"/>
    <property type="match status" value="1"/>
</dbReference>
<evidence type="ECO:0000313" key="3">
    <source>
        <dbReference type="Proteomes" id="UP000499080"/>
    </source>
</evidence>
<gene>
    <name evidence="2" type="ORF">AVEN_229462_1</name>
</gene>
<protein>
    <recommendedName>
        <fullName evidence="1">Helitron helicase-like domain-containing protein</fullName>
    </recommendedName>
</protein>
<dbReference type="PANTHER" id="PTHR45786:SF74">
    <property type="entry name" value="ATP-DEPENDENT DNA HELICASE"/>
    <property type="match status" value="1"/>
</dbReference>
<evidence type="ECO:0000259" key="1">
    <source>
        <dbReference type="Pfam" id="PF14214"/>
    </source>
</evidence>
<proteinExistence type="predicted"/>
<organism evidence="2 3">
    <name type="scientific">Araneus ventricosus</name>
    <name type="common">Orbweaver spider</name>
    <name type="synonym">Epeira ventricosa</name>
    <dbReference type="NCBI Taxonomy" id="182803"/>
    <lineage>
        <taxon>Eukaryota</taxon>
        <taxon>Metazoa</taxon>
        <taxon>Ecdysozoa</taxon>
        <taxon>Arthropoda</taxon>
        <taxon>Chelicerata</taxon>
        <taxon>Arachnida</taxon>
        <taxon>Araneae</taxon>
        <taxon>Araneomorphae</taxon>
        <taxon>Entelegynae</taxon>
        <taxon>Araneoidea</taxon>
        <taxon>Araneidae</taxon>
        <taxon>Araneus</taxon>
    </lineage>
</organism>
<comment type="caution">
    <text evidence="2">The sequence shown here is derived from an EMBL/GenBank/DDBJ whole genome shotgun (WGS) entry which is preliminary data.</text>
</comment>
<accession>A0A4Y2JNS7</accession>
<dbReference type="InterPro" id="IPR025476">
    <property type="entry name" value="Helitron_helicase-like"/>
</dbReference>
<sequence>MLQYKSALTAVRDDFNPIISAGKLTQQWIVDLYLQVEANSLNFIRIHQQQLRTELYKGLADHLENEAQTAVIKFGLTVTLSSSFEGSPRNMRERSVYTMSIFAKYGAPD</sequence>
<dbReference type="OrthoDB" id="7692063at2759"/>
<evidence type="ECO:0000313" key="2">
    <source>
        <dbReference type="EMBL" id="GBM90786.1"/>
    </source>
</evidence>
<name>A0A4Y2JNS7_ARAVE</name>
<keyword evidence="3" id="KW-1185">Reference proteome</keyword>
<feature type="domain" description="Helitron helicase-like" evidence="1">
    <location>
        <begin position="4"/>
        <end position="109"/>
    </location>
</feature>
<dbReference type="AlphaFoldDB" id="A0A4Y2JNS7"/>
<reference evidence="2 3" key="1">
    <citation type="journal article" date="2019" name="Sci. Rep.">
        <title>Orb-weaving spider Araneus ventricosus genome elucidates the spidroin gene catalogue.</title>
        <authorList>
            <person name="Kono N."/>
            <person name="Nakamura H."/>
            <person name="Ohtoshi R."/>
            <person name="Moran D.A.P."/>
            <person name="Shinohara A."/>
            <person name="Yoshida Y."/>
            <person name="Fujiwara M."/>
            <person name="Mori M."/>
            <person name="Tomita M."/>
            <person name="Arakawa K."/>
        </authorList>
    </citation>
    <scope>NUCLEOTIDE SEQUENCE [LARGE SCALE GENOMIC DNA]</scope>
</reference>